<proteinExistence type="inferred from homology"/>
<dbReference type="SMART" id="SM01377">
    <property type="entry name" value="Ribosomal_L40e"/>
    <property type="match status" value="1"/>
</dbReference>
<dbReference type="NCBIfam" id="NF003161">
    <property type="entry name" value="PRK04136.1"/>
    <property type="match status" value="1"/>
</dbReference>
<dbReference type="GeneID" id="14212734"/>
<dbReference type="Proteomes" id="UP000010469">
    <property type="component" value="Chromosome"/>
</dbReference>
<dbReference type="PANTHER" id="PTHR39649:SF1">
    <property type="entry name" value="LARGE RIBOSOMAL SUBUNIT PROTEIN EL40"/>
    <property type="match status" value="1"/>
</dbReference>
<dbReference type="InParanoid" id="L0ABE3"/>
<evidence type="ECO:0000256" key="2">
    <source>
        <dbReference type="ARBA" id="ARBA00023274"/>
    </source>
</evidence>
<dbReference type="InterPro" id="IPR001975">
    <property type="entry name" value="Ribosomal_eL40_dom"/>
</dbReference>
<organism evidence="5 6">
    <name type="scientific">Caldisphaera lagunensis (strain DSM 15908 / JCM 11604 / ANMR 0165 / IC-154)</name>
    <dbReference type="NCBI Taxonomy" id="1056495"/>
    <lineage>
        <taxon>Archaea</taxon>
        <taxon>Thermoproteota</taxon>
        <taxon>Thermoprotei</taxon>
        <taxon>Acidilobales</taxon>
        <taxon>Caldisphaeraceae</taxon>
        <taxon>Caldisphaera</taxon>
    </lineage>
</organism>
<evidence type="ECO:0000313" key="6">
    <source>
        <dbReference type="Proteomes" id="UP000010469"/>
    </source>
</evidence>
<evidence type="ECO:0000256" key="1">
    <source>
        <dbReference type="ARBA" id="ARBA00022980"/>
    </source>
</evidence>
<dbReference type="OrthoDB" id="45138at2157"/>
<feature type="domain" description="Large ribosomal subunit protein eL40" evidence="4">
    <location>
        <begin position="3"/>
        <end position="51"/>
    </location>
</feature>
<sequence>MPITDPELIKIVEKRVFEVSICRRCGAKNPLNAKKCRRCRGTDLRPKKKELAKFKAQ</sequence>
<dbReference type="Pfam" id="PF01020">
    <property type="entry name" value="Ribosomal_L40e"/>
    <property type="match status" value="1"/>
</dbReference>
<evidence type="ECO:0000259" key="4">
    <source>
        <dbReference type="SMART" id="SM01377"/>
    </source>
</evidence>
<dbReference type="InterPro" id="IPR011332">
    <property type="entry name" value="Ribosomal_zn-bd"/>
</dbReference>
<dbReference type="GO" id="GO:0005840">
    <property type="term" value="C:ribosome"/>
    <property type="evidence" value="ECO:0007669"/>
    <property type="project" value="UniProtKB-KW"/>
</dbReference>
<reference evidence="6" key="1">
    <citation type="submission" date="2012-03" db="EMBL/GenBank/DDBJ databases">
        <title>Complete genome of Caldisphaera lagunensis DSM 15908.</title>
        <authorList>
            <person name="Lucas S."/>
            <person name="Copeland A."/>
            <person name="Lapidus A."/>
            <person name="Glavina del Rio T."/>
            <person name="Dalin E."/>
            <person name="Tice H."/>
            <person name="Bruce D."/>
            <person name="Goodwin L."/>
            <person name="Pitluck S."/>
            <person name="Peters L."/>
            <person name="Mikhailova N."/>
            <person name="Teshima H."/>
            <person name="Kyrpides N."/>
            <person name="Mavromatis K."/>
            <person name="Ivanova N."/>
            <person name="Brettin T."/>
            <person name="Detter J.C."/>
            <person name="Han C."/>
            <person name="Larimer F."/>
            <person name="Land M."/>
            <person name="Hauser L."/>
            <person name="Markowitz V."/>
            <person name="Cheng J.-F."/>
            <person name="Hugenholtz P."/>
            <person name="Woyke T."/>
            <person name="Wu D."/>
            <person name="Spring S."/>
            <person name="Schroeder M."/>
            <person name="Brambilla E."/>
            <person name="Klenk H.-P."/>
            <person name="Eisen J.A."/>
        </authorList>
    </citation>
    <scope>NUCLEOTIDE SEQUENCE [LARGE SCALE GENOMIC DNA]</scope>
    <source>
        <strain evidence="6">DSM 15908 / JCM 11604 / IC-154</strain>
    </source>
</reference>
<dbReference type="HOGENOM" id="CLU_175093_1_0_2"/>
<evidence type="ECO:0000313" key="5">
    <source>
        <dbReference type="EMBL" id="AFZ71176.1"/>
    </source>
</evidence>
<dbReference type="Gene3D" id="4.10.1060.50">
    <property type="match status" value="1"/>
</dbReference>
<keyword evidence="2 3" id="KW-0687">Ribonucleoprotein</keyword>
<dbReference type="KEGG" id="clg:Calag_1474"/>
<evidence type="ECO:0000256" key="3">
    <source>
        <dbReference type="HAMAP-Rule" id="MF_00788"/>
    </source>
</evidence>
<dbReference type="InterPro" id="IPR023657">
    <property type="entry name" value="Ribosomal_eL40_arc"/>
</dbReference>
<dbReference type="EMBL" id="CP003378">
    <property type="protein sequence ID" value="AFZ71176.1"/>
    <property type="molecule type" value="Genomic_DNA"/>
</dbReference>
<dbReference type="GO" id="GO:0006412">
    <property type="term" value="P:translation"/>
    <property type="evidence" value="ECO:0007669"/>
    <property type="project" value="UniProtKB-UniRule"/>
</dbReference>
<name>L0ABE3_CALLD</name>
<gene>
    <name evidence="3" type="primary">rpl40e</name>
    <name evidence="5" type="ordered locus">Calag_1474</name>
</gene>
<dbReference type="GO" id="GO:0003735">
    <property type="term" value="F:structural constituent of ribosome"/>
    <property type="evidence" value="ECO:0007669"/>
    <property type="project" value="InterPro"/>
</dbReference>
<dbReference type="PANTHER" id="PTHR39649">
    <property type="entry name" value="50S RIBOSOMAL PROTEIN L40E"/>
    <property type="match status" value="1"/>
</dbReference>
<dbReference type="SUPFAM" id="SSF57829">
    <property type="entry name" value="Zn-binding ribosomal proteins"/>
    <property type="match status" value="1"/>
</dbReference>
<accession>L0ABE3</accession>
<dbReference type="FunCoup" id="L0ABE3">
    <property type="interactions" value="62"/>
</dbReference>
<keyword evidence="1 3" id="KW-0689">Ribosomal protein</keyword>
<dbReference type="HAMAP" id="MF_00788">
    <property type="entry name" value="Ribosomal_eL40"/>
    <property type="match status" value="1"/>
</dbReference>
<dbReference type="STRING" id="1056495.Calag_1474"/>
<dbReference type="eggNOG" id="arCOG04049">
    <property type="taxonomic scope" value="Archaea"/>
</dbReference>
<protein>
    <recommendedName>
        <fullName evidence="3">Large ribosomal subunit protein eL40</fullName>
    </recommendedName>
</protein>
<dbReference type="InterPro" id="IPR038587">
    <property type="entry name" value="Ribosomal_eL40_sf"/>
</dbReference>
<dbReference type="GO" id="GO:1990904">
    <property type="term" value="C:ribonucleoprotein complex"/>
    <property type="evidence" value="ECO:0007669"/>
    <property type="project" value="UniProtKB-KW"/>
</dbReference>
<keyword evidence="6" id="KW-1185">Reference proteome</keyword>
<comment type="similarity">
    <text evidence="3">Belongs to the eukaryotic ribosomal protein eL40 family.</text>
</comment>
<dbReference type="AlphaFoldDB" id="L0ABE3"/>
<dbReference type="RefSeq" id="WP_015233073.1">
    <property type="nucleotide sequence ID" value="NC_019791.1"/>
</dbReference>